<proteinExistence type="predicted"/>
<dbReference type="EMBL" id="JAIZPD010000009">
    <property type="protein sequence ID" value="KAH0960699.1"/>
    <property type="molecule type" value="Genomic_DNA"/>
</dbReference>
<dbReference type="Proteomes" id="UP000824596">
    <property type="component" value="Unassembled WGS sequence"/>
</dbReference>
<dbReference type="RefSeq" id="XP_044718212.1">
    <property type="nucleotide sequence ID" value="XM_044866323.1"/>
</dbReference>
<keyword evidence="3" id="KW-1185">Reference proteome</keyword>
<organism evidence="2 3">
    <name type="scientific">Hirsutella rhossiliensis</name>
    <dbReference type="NCBI Taxonomy" id="111463"/>
    <lineage>
        <taxon>Eukaryota</taxon>
        <taxon>Fungi</taxon>
        <taxon>Dikarya</taxon>
        <taxon>Ascomycota</taxon>
        <taxon>Pezizomycotina</taxon>
        <taxon>Sordariomycetes</taxon>
        <taxon>Hypocreomycetidae</taxon>
        <taxon>Hypocreales</taxon>
        <taxon>Ophiocordycipitaceae</taxon>
        <taxon>Hirsutella</taxon>
    </lineage>
</organism>
<feature type="region of interest" description="Disordered" evidence="1">
    <location>
        <begin position="1"/>
        <end position="58"/>
    </location>
</feature>
<name>A0A9P8MT56_9HYPO</name>
<feature type="compositionally biased region" description="Basic and acidic residues" evidence="1">
    <location>
        <begin position="1"/>
        <end position="10"/>
    </location>
</feature>
<sequence>MRVQKNHDSDSFTGKDSNRSNNNEGHCFAASSSIRRGEPKSKSLSPPPSPPPQNASAGADRRRLLLTLHVLFPSIVLPALDLLDRKLVARIRVGPDRPEEQSSLHTRRRDADGLGEDGKPGNRGRPPSISSLAHTTDEVPLARLYVVQSLASTLARPRRRDPASPSRTYAIHLDAWSCSCANFALEAFASYAQPMAGALLFEPRASPSPSPRSSPPPIPPETREVCRDKQMLSFGGLSFDGLSNMAYHFGKWT</sequence>
<dbReference type="OrthoDB" id="74545at2759"/>
<gene>
    <name evidence="2" type="ORF">HRG_07852</name>
</gene>
<dbReference type="AlphaFoldDB" id="A0A9P8MT56"/>
<protein>
    <submittedName>
        <fullName evidence="2">Uncharacterized protein</fullName>
    </submittedName>
</protein>
<reference evidence="2" key="1">
    <citation type="submission" date="2021-09" db="EMBL/GenBank/DDBJ databases">
        <title>A high-quality genome of the endoparasitic fungus Hirsutella rhossiliensis with a comparison of Hirsutella genomes reveals transposable elements contributing to genome size variation.</title>
        <authorList>
            <person name="Lin R."/>
            <person name="Jiao Y."/>
            <person name="Sun X."/>
            <person name="Ling J."/>
            <person name="Xie B."/>
            <person name="Cheng X."/>
        </authorList>
    </citation>
    <scope>NUCLEOTIDE SEQUENCE</scope>
    <source>
        <strain evidence="2">HR02</strain>
    </source>
</reference>
<feature type="compositionally biased region" description="Polar residues" evidence="1">
    <location>
        <begin position="11"/>
        <end position="34"/>
    </location>
</feature>
<feature type="compositionally biased region" description="Pro residues" evidence="1">
    <location>
        <begin position="206"/>
        <end position="220"/>
    </location>
</feature>
<accession>A0A9P8MT56</accession>
<dbReference type="GeneID" id="68356981"/>
<evidence type="ECO:0000256" key="1">
    <source>
        <dbReference type="SAM" id="MobiDB-lite"/>
    </source>
</evidence>
<feature type="region of interest" description="Disordered" evidence="1">
    <location>
        <begin position="97"/>
        <end position="134"/>
    </location>
</feature>
<comment type="caution">
    <text evidence="2">The sequence shown here is derived from an EMBL/GenBank/DDBJ whole genome shotgun (WGS) entry which is preliminary data.</text>
</comment>
<feature type="region of interest" description="Disordered" evidence="1">
    <location>
        <begin position="202"/>
        <end position="223"/>
    </location>
</feature>
<evidence type="ECO:0000313" key="2">
    <source>
        <dbReference type="EMBL" id="KAH0960699.1"/>
    </source>
</evidence>
<feature type="compositionally biased region" description="Basic and acidic residues" evidence="1">
    <location>
        <begin position="109"/>
        <end position="120"/>
    </location>
</feature>
<evidence type="ECO:0000313" key="3">
    <source>
        <dbReference type="Proteomes" id="UP000824596"/>
    </source>
</evidence>